<dbReference type="Proteomes" id="UP001501444">
    <property type="component" value="Unassembled WGS sequence"/>
</dbReference>
<sequence length="51" mass="4987">MVLVGAPYDVLARAGADVGCVGAGAGELKGGYGAGRGAAQPVNCRKMLLKP</sequence>
<organism evidence="1 2">
    <name type="scientific">Dactylosporangium salmoneum</name>
    <dbReference type="NCBI Taxonomy" id="53361"/>
    <lineage>
        <taxon>Bacteria</taxon>
        <taxon>Bacillati</taxon>
        <taxon>Actinomycetota</taxon>
        <taxon>Actinomycetes</taxon>
        <taxon>Micromonosporales</taxon>
        <taxon>Micromonosporaceae</taxon>
        <taxon>Dactylosporangium</taxon>
    </lineage>
</organism>
<dbReference type="EMBL" id="BAAARV010000005">
    <property type="protein sequence ID" value="GAA2329789.1"/>
    <property type="molecule type" value="Genomic_DNA"/>
</dbReference>
<protein>
    <submittedName>
        <fullName evidence="1">Uncharacterized protein</fullName>
    </submittedName>
</protein>
<name>A0ABN3FH82_9ACTN</name>
<reference evidence="1 2" key="1">
    <citation type="journal article" date="2019" name="Int. J. Syst. Evol. Microbiol.">
        <title>The Global Catalogue of Microorganisms (GCM) 10K type strain sequencing project: providing services to taxonomists for standard genome sequencing and annotation.</title>
        <authorList>
            <consortium name="The Broad Institute Genomics Platform"/>
            <consortium name="The Broad Institute Genome Sequencing Center for Infectious Disease"/>
            <person name="Wu L."/>
            <person name="Ma J."/>
        </authorList>
    </citation>
    <scope>NUCLEOTIDE SEQUENCE [LARGE SCALE GENOMIC DNA]</scope>
    <source>
        <strain evidence="1 2">JCM 3272</strain>
    </source>
</reference>
<comment type="caution">
    <text evidence="1">The sequence shown here is derived from an EMBL/GenBank/DDBJ whole genome shotgun (WGS) entry which is preliminary data.</text>
</comment>
<keyword evidence="2" id="KW-1185">Reference proteome</keyword>
<evidence type="ECO:0000313" key="2">
    <source>
        <dbReference type="Proteomes" id="UP001501444"/>
    </source>
</evidence>
<accession>A0ABN3FH82</accession>
<proteinExistence type="predicted"/>
<evidence type="ECO:0000313" key="1">
    <source>
        <dbReference type="EMBL" id="GAA2329789.1"/>
    </source>
</evidence>
<gene>
    <name evidence="1" type="ORF">GCM10010170_007420</name>
</gene>